<feature type="region of interest" description="Disordered" evidence="13">
    <location>
        <begin position="295"/>
        <end position="321"/>
    </location>
</feature>
<feature type="domain" description="Palmitoyltransferase DHHC" evidence="14">
    <location>
        <begin position="88"/>
        <end position="217"/>
    </location>
</feature>
<dbReference type="PANTHER" id="PTHR12246">
    <property type="entry name" value="PALMITOYLTRANSFERASE ZDHHC16"/>
    <property type="match status" value="1"/>
</dbReference>
<gene>
    <name evidence="11" type="primary">PFA4</name>
    <name evidence="15" type="ORF">N7482_008833</name>
</gene>
<evidence type="ECO:0000256" key="1">
    <source>
        <dbReference type="ARBA" id="ARBA00004141"/>
    </source>
</evidence>
<evidence type="ECO:0000259" key="14">
    <source>
        <dbReference type="Pfam" id="PF01529"/>
    </source>
</evidence>
<feature type="active site" description="S-palmitoyl cysteine intermediate" evidence="11">
    <location>
        <position position="121"/>
    </location>
</feature>
<evidence type="ECO:0000256" key="7">
    <source>
        <dbReference type="ARBA" id="ARBA00023139"/>
    </source>
</evidence>
<name>A0A9W9HU15_9EURO</name>
<keyword evidence="7 11" id="KW-0564">Palmitate</keyword>
<dbReference type="InterPro" id="IPR039859">
    <property type="entry name" value="PFA4/ZDH16/20/ERF2-like"/>
</dbReference>
<proteinExistence type="inferred from homology"/>
<comment type="subcellular location">
    <subcellularLocation>
        <location evidence="11">Endoplasmic reticulum membrane</location>
        <topology evidence="11">Multi-pass membrane protein</topology>
    </subcellularLocation>
    <subcellularLocation>
        <location evidence="1">Membrane</location>
        <topology evidence="1">Multi-pass membrane protein</topology>
    </subcellularLocation>
</comment>
<organism evidence="15 16">
    <name type="scientific">Penicillium canariense</name>
    <dbReference type="NCBI Taxonomy" id="189055"/>
    <lineage>
        <taxon>Eukaryota</taxon>
        <taxon>Fungi</taxon>
        <taxon>Dikarya</taxon>
        <taxon>Ascomycota</taxon>
        <taxon>Pezizomycotina</taxon>
        <taxon>Eurotiomycetes</taxon>
        <taxon>Eurotiomycetidae</taxon>
        <taxon>Eurotiales</taxon>
        <taxon>Aspergillaceae</taxon>
        <taxon>Penicillium</taxon>
    </lineage>
</organism>
<feature type="compositionally biased region" description="Basic and acidic residues" evidence="13">
    <location>
        <begin position="391"/>
        <end position="405"/>
    </location>
</feature>
<dbReference type="InterPro" id="IPR001594">
    <property type="entry name" value="Palmitoyltrfase_DHHC"/>
</dbReference>
<comment type="domain">
    <text evidence="11 12">The DHHC domain is required for palmitoyltransferase activity.</text>
</comment>
<feature type="transmembrane region" description="Helical" evidence="11 12">
    <location>
        <begin position="139"/>
        <end position="158"/>
    </location>
</feature>
<dbReference type="AlphaFoldDB" id="A0A9W9HU15"/>
<dbReference type="InterPro" id="IPR033682">
    <property type="entry name" value="PFA4"/>
</dbReference>
<comment type="function">
    <text evidence="11">Mediates the reversible addition of palmitate to target proteins, thereby regulating their membrane association and biological function.</text>
</comment>
<evidence type="ECO:0000256" key="8">
    <source>
        <dbReference type="ARBA" id="ARBA00023288"/>
    </source>
</evidence>
<dbReference type="EMBL" id="JAPQKN010000006">
    <property type="protein sequence ID" value="KAJ5157733.1"/>
    <property type="molecule type" value="Genomic_DNA"/>
</dbReference>
<protein>
    <recommendedName>
        <fullName evidence="11">Palmitoyltransferase PFA4</fullName>
        <ecNumber evidence="11">2.3.1.225</ecNumber>
    </recommendedName>
    <alternativeName>
        <fullName evidence="11">Protein S-acyltransferase</fullName>
        <shortName evidence="11">PAT</shortName>
    </alternativeName>
    <alternativeName>
        <fullName evidence="11">Protein fatty acyltransferase 4</fullName>
    </alternativeName>
</protein>
<keyword evidence="4 11" id="KW-0256">Endoplasmic reticulum</keyword>
<keyword evidence="3 11" id="KW-0812">Transmembrane</keyword>
<feature type="transmembrane region" description="Helical" evidence="11 12">
    <location>
        <begin position="12"/>
        <end position="32"/>
    </location>
</feature>
<dbReference type="EC" id="2.3.1.225" evidence="11"/>
<feature type="transmembrane region" description="Helical" evidence="11 12">
    <location>
        <begin position="178"/>
        <end position="200"/>
    </location>
</feature>
<keyword evidence="5 11" id="KW-1133">Transmembrane helix</keyword>
<accession>A0A9W9HU15</accession>
<dbReference type="Pfam" id="PF01529">
    <property type="entry name" value="DHHC"/>
    <property type="match status" value="1"/>
</dbReference>
<reference evidence="15" key="2">
    <citation type="journal article" date="2023" name="IMA Fungus">
        <title>Comparative genomic study of the Penicillium genus elucidates a diverse pangenome and 15 lateral gene transfer events.</title>
        <authorList>
            <person name="Petersen C."/>
            <person name="Sorensen T."/>
            <person name="Nielsen M.R."/>
            <person name="Sondergaard T.E."/>
            <person name="Sorensen J.L."/>
            <person name="Fitzpatrick D.A."/>
            <person name="Frisvad J.C."/>
            <person name="Nielsen K.L."/>
        </authorList>
    </citation>
    <scope>NUCLEOTIDE SEQUENCE</scope>
    <source>
        <strain evidence="15">IBT 26290</strain>
    </source>
</reference>
<evidence type="ECO:0000256" key="2">
    <source>
        <dbReference type="ARBA" id="ARBA00022679"/>
    </source>
</evidence>
<comment type="similarity">
    <text evidence="11">Belongs to the DHHC palmitoyltransferase family. PFA4 subfamily.</text>
</comment>
<evidence type="ECO:0000256" key="5">
    <source>
        <dbReference type="ARBA" id="ARBA00022989"/>
    </source>
</evidence>
<dbReference type="PROSITE" id="PS50216">
    <property type="entry name" value="DHHC"/>
    <property type="match status" value="1"/>
</dbReference>
<evidence type="ECO:0000256" key="9">
    <source>
        <dbReference type="ARBA" id="ARBA00023315"/>
    </source>
</evidence>
<dbReference type="OrthoDB" id="331948at2759"/>
<evidence type="ECO:0000256" key="12">
    <source>
        <dbReference type="RuleBase" id="RU079119"/>
    </source>
</evidence>
<keyword evidence="2 11" id="KW-0808">Transferase</keyword>
<evidence type="ECO:0000313" key="16">
    <source>
        <dbReference type="Proteomes" id="UP001149163"/>
    </source>
</evidence>
<feature type="compositionally biased region" description="Basic and acidic residues" evidence="13">
    <location>
        <begin position="341"/>
        <end position="350"/>
    </location>
</feature>
<evidence type="ECO:0000256" key="10">
    <source>
        <dbReference type="ARBA" id="ARBA00048048"/>
    </source>
</evidence>
<evidence type="ECO:0000256" key="3">
    <source>
        <dbReference type="ARBA" id="ARBA00022692"/>
    </source>
</evidence>
<evidence type="ECO:0000256" key="13">
    <source>
        <dbReference type="SAM" id="MobiDB-lite"/>
    </source>
</evidence>
<evidence type="ECO:0000313" key="15">
    <source>
        <dbReference type="EMBL" id="KAJ5157733.1"/>
    </source>
</evidence>
<dbReference type="GO" id="GO:0005789">
    <property type="term" value="C:endoplasmic reticulum membrane"/>
    <property type="evidence" value="ECO:0007669"/>
    <property type="project" value="UniProtKB-SubCell"/>
</dbReference>
<evidence type="ECO:0000256" key="4">
    <source>
        <dbReference type="ARBA" id="ARBA00022824"/>
    </source>
</evidence>
<comment type="catalytic activity">
    <reaction evidence="10 11 12">
        <text>L-cysteinyl-[protein] + hexadecanoyl-CoA = S-hexadecanoyl-L-cysteinyl-[protein] + CoA</text>
        <dbReference type="Rhea" id="RHEA:36683"/>
        <dbReference type="Rhea" id="RHEA-COMP:10131"/>
        <dbReference type="Rhea" id="RHEA-COMP:11032"/>
        <dbReference type="ChEBI" id="CHEBI:29950"/>
        <dbReference type="ChEBI" id="CHEBI:57287"/>
        <dbReference type="ChEBI" id="CHEBI:57379"/>
        <dbReference type="ChEBI" id="CHEBI:74151"/>
        <dbReference type="EC" id="2.3.1.225"/>
    </reaction>
</comment>
<dbReference type="Proteomes" id="UP001149163">
    <property type="component" value="Unassembled WGS sequence"/>
</dbReference>
<comment type="caution">
    <text evidence="15">The sequence shown here is derived from an EMBL/GenBank/DDBJ whole genome shotgun (WGS) entry which is preliminary data.</text>
</comment>
<keyword evidence="6 11" id="KW-0472">Membrane</keyword>
<feature type="transmembrane region" description="Helical" evidence="11 12">
    <location>
        <begin position="44"/>
        <end position="63"/>
    </location>
</feature>
<evidence type="ECO:0000256" key="6">
    <source>
        <dbReference type="ARBA" id="ARBA00023136"/>
    </source>
</evidence>
<feature type="region of interest" description="Disordered" evidence="13">
    <location>
        <begin position="341"/>
        <end position="407"/>
    </location>
</feature>
<keyword evidence="8 11" id="KW-0449">Lipoprotein</keyword>
<evidence type="ECO:0000256" key="11">
    <source>
        <dbReference type="HAMAP-Rule" id="MF_03199"/>
    </source>
</evidence>
<dbReference type="GO" id="GO:0019706">
    <property type="term" value="F:protein-cysteine S-palmitoyltransferase activity"/>
    <property type="evidence" value="ECO:0007669"/>
    <property type="project" value="UniProtKB-UniRule"/>
</dbReference>
<keyword evidence="16" id="KW-1185">Reference proteome</keyword>
<keyword evidence="9 11" id="KW-0012">Acyltransferase</keyword>
<dbReference type="HAMAP" id="MF_03199">
    <property type="entry name" value="DHHC_PAT_PFA4"/>
    <property type="match status" value="1"/>
</dbReference>
<sequence length="431" mass="50133">MLSDDFTISQLAIPAVSLLISFLAYSSQYFFLHFEAAPLRKDELWKINIFALCIWICYFRACFVDPGRLPTKANVALLDHPEKDTATGRQRWCRRCEAYKPPRAHHCKTCKRCIPKMDHHCPWTSNCVSHFTFPHFIRFLFYAVVGMGYLETLLWERASIVWSSRYLPSYLGPSVGQLIHLLLLFVINSMTVFALFILLVRSLWSLLFNTTTIESWEIERHETLVRRSRVLGGYLDAPGGKKIRIKKQEFPYDIGLWSNIKDGMGGSINIISWFWPLAATPDHETGWAFEINDFEDPGVSWPPPDPDRIPLPARPLPEDGSELLKSYSSAREEIEAFKRRQAEDFERARPSPEIQKRKRFHERHKQNDDREDDEQILPGPVYGDDSDEGEESWRNAEGERLRDFGVDEDVEFYDEDEIPLGILMKQRNQGR</sequence>
<reference evidence="15" key="1">
    <citation type="submission" date="2022-11" db="EMBL/GenBank/DDBJ databases">
        <authorList>
            <person name="Petersen C."/>
        </authorList>
    </citation>
    <scope>NUCLEOTIDE SEQUENCE</scope>
    <source>
        <strain evidence="15">IBT 26290</strain>
    </source>
</reference>